<dbReference type="Pfam" id="PF00172">
    <property type="entry name" value="Zn_clus"/>
    <property type="match status" value="1"/>
</dbReference>
<dbReference type="Pfam" id="PF11951">
    <property type="entry name" value="Fungal_trans_2"/>
    <property type="match status" value="1"/>
</dbReference>
<reference evidence="5 6" key="1">
    <citation type="submission" date="2024-07" db="EMBL/GenBank/DDBJ databases">
        <title>Draft sequence of the Neodothiora populina.</title>
        <authorList>
            <person name="Drown D.D."/>
            <person name="Schuette U.S."/>
            <person name="Buechlein A.B."/>
            <person name="Rusch D.R."/>
            <person name="Winton L.W."/>
            <person name="Adams G.A."/>
        </authorList>
    </citation>
    <scope>NUCLEOTIDE SEQUENCE [LARGE SCALE GENOMIC DNA]</scope>
    <source>
        <strain evidence="5 6">CPC 39397</strain>
    </source>
</reference>
<accession>A0ABR3PNH8</accession>
<feature type="domain" description="Zn(2)-C6 fungal-type" evidence="4">
    <location>
        <begin position="6"/>
        <end position="36"/>
    </location>
</feature>
<dbReference type="CDD" id="cd00067">
    <property type="entry name" value="GAL4"/>
    <property type="match status" value="1"/>
</dbReference>
<dbReference type="PANTHER" id="PTHR37534">
    <property type="entry name" value="TRANSCRIPTIONAL ACTIVATOR PROTEIN UGA3"/>
    <property type="match status" value="1"/>
</dbReference>
<evidence type="ECO:0000256" key="3">
    <source>
        <dbReference type="SAM" id="MobiDB-lite"/>
    </source>
</evidence>
<gene>
    <name evidence="5" type="ORF">AAFC00_001320</name>
</gene>
<keyword evidence="6" id="KW-1185">Reference proteome</keyword>
<dbReference type="SUPFAM" id="SSF57701">
    <property type="entry name" value="Zn2/Cys6 DNA-binding domain"/>
    <property type="match status" value="1"/>
</dbReference>
<feature type="compositionally biased region" description="Low complexity" evidence="3">
    <location>
        <begin position="616"/>
        <end position="629"/>
    </location>
</feature>
<proteinExistence type="predicted"/>
<dbReference type="GeneID" id="95975023"/>
<dbReference type="RefSeq" id="XP_069203965.1">
    <property type="nucleotide sequence ID" value="XM_069340495.1"/>
</dbReference>
<dbReference type="PANTHER" id="PTHR37534:SF9">
    <property type="entry name" value="ZN(II)2CYS6 TRANSCRIPTION FACTOR (EUROFUNG)"/>
    <property type="match status" value="1"/>
</dbReference>
<evidence type="ECO:0000256" key="1">
    <source>
        <dbReference type="ARBA" id="ARBA00004123"/>
    </source>
</evidence>
<organism evidence="5 6">
    <name type="scientific">Neodothiora populina</name>
    <dbReference type="NCBI Taxonomy" id="2781224"/>
    <lineage>
        <taxon>Eukaryota</taxon>
        <taxon>Fungi</taxon>
        <taxon>Dikarya</taxon>
        <taxon>Ascomycota</taxon>
        <taxon>Pezizomycotina</taxon>
        <taxon>Dothideomycetes</taxon>
        <taxon>Dothideomycetidae</taxon>
        <taxon>Dothideales</taxon>
        <taxon>Dothioraceae</taxon>
        <taxon>Neodothiora</taxon>
    </lineage>
</organism>
<dbReference type="PROSITE" id="PS50048">
    <property type="entry name" value="ZN2_CY6_FUNGAL_2"/>
    <property type="match status" value="1"/>
</dbReference>
<dbReference type="InterPro" id="IPR001138">
    <property type="entry name" value="Zn2Cys6_DnaBD"/>
</dbReference>
<dbReference type="EMBL" id="JBFMKM010000003">
    <property type="protein sequence ID" value="KAL1311116.1"/>
    <property type="molecule type" value="Genomic_DNA"/>
</dbReference>
<comment type="subcellular location">
    <subcellularLocation>
        <location evidence="1">Nucleus</location>
    </subcellularLocation>
</comment>
<dbReference type="InterPro" id="IPR021858">
    <property type="entry name" value="Fun_TF"/>
</dbReference>
<dbReference type="InterPro" id="IPR036864">
    <property type="entry name" value="Zn2-C6_fun-type_DNA-bd_sf"/>
</dbReference>
<dbReference type="Proteomes" id="UP001562354">
    <property type="component" value="Unassembled WGS sequence"/>
</dbReference>
<name>A0ABR3PNH8_9PEZI</name>
<sequence length="751" mass="82822">MRSRTGCLTCRNRKLKCDEQKPVCGQCTKANRNCVASPGVIFRHQQNASLNGESESATLSTLRNFYGYKETFGKDNIWVAVPKQLTFVNTTNPYKDPGSPIPNSPRYATQAEPPDPSHEYVAWRAEAGNGAYSTAQGATTGLEALSAAASGDSYLDTMRESNRPSLTPRIAATQATTHLASAGDLSPLIDPQFHDSINNPLRQSHSTAISLLDDQTALEDFKHDDDVPLLLRFFSEGPGAWMDLFDQHSYFSVHLPVKATSCPMLLYAAIALSAKALAYTRVSAHYVRLPATKHTPSKWLHKARLFYNRAIGLLRHALDHGTVPGMPEGSAVRTSDQQDACPITIVATNSIGQSHLDPDLDTQTNGGDCLFPRTDSNELLATTAVLCVYEFLDASSVEWSRHLDGAKSLFEIATDGALPLMVALPEQITYESSSSRARRAIFWNICRQEMIDAFISNKSTRLDTSDITIWQAAGLHISSSGYVLPSNRPDVCKPMEDDMVANALIWLIMKLVNFIAAGDEFPHELGLGIRQKQLLDYWEDLEKQLDAWHEGLPDSFRPTSTVWPRDSKNELCSPINIPKQWYARPLCASAMQSFHFAKIQLWANKPHLSTGLPYTGSPSTSQRGSSSAGVTPSSLAQRHASYMTILRESKRHAEDIVGISLALTSDSARVHSVQPLFTAGQVLGNEANEGESKAVDEIRRCILDLLQGVQRETGWATEYRMRNLLEIWHWPGGERARADPSISSDSSVDHP</sequence>
<dbReference type="SMART" id="SM00066">
    <property type="entry name" value="GAL4"/>
    <property type="match status" value="1"/>
</dbReference>
<dbReference type="Gene3D" id="4.10.240.10">
    <property type="entry name" value="Zn(2)-C6 fungal-type DNA-binding domain"/>
    <property type="match status" value="1"/>
</dbReference>
<keyword evidence="2" id="KW-0539">Nucleus</keyword>
<evidence type="ECO:0000313" key="6">
    <source>
        <dbReference type="Proteomes" id="UP001562354"/>
    </source>
</evidence>
<feature type="region of interest" description="Disordered" evidence="3">
    <location>
        <begin position="92"/>
        <end position="116"/>
    </location>
</feature>
<evidence type="ECO:0000259" key="4">
    <source>
        <dbReference type="PROSITE" id="PS50048"/>
    </source>
</evidence>
<evidence type="ECO:0000256" key="2">
    <source>
        <dbReference type="ARBA" id="ARBA00023242"/>
    </source>
</evidence>
<evidence type="ECO:0000313" key="5">
    <source>
        <dbReference type="EMBL" id="KAL1311116.1"/>
    </source>
</evidence>
<protein>
    <recommendedName>
        <fullName evidence="4">Zn(2)-C6 fungal-type domain-containing protein</fullName>
    </recommendedName>
</protein>
<feature type="region of interest" description="Disordered" evidence="3">
    <location>
        <begin position="613"/>
        <end position="634"/>
    </location>
</feature>
<comment type="caution">
    <text evidence="5">The sequence shown here is derived from an EMBL/GenBank/DDBJ whole genome shotgun (WGS) entry which is preliminary data.</text>
</comment>
<dbReference type="PROSITE" id="PS00463">
    <property type="entry name" value="ZN2_CY6_FUNGAL_1"/>
    <property type="match status" value="1"/>
</dbReference>